<evidence type="ECO:0000313" key="7">
    <source>
        <dbReference type="EMBL" id="RFA17164.1"/>
    </source>
</evidence>
<dbReference type="SUPFAM" id="SSF56112">
    <property type="entry name" value="Protein kinase-like (PK-like)"/>
    <property type="match status" value="1"/>
</dbReference>
<dbReference type="InterPro" id="IPR011009">
    <property type="entry name" value="Kinase-like_dom_sf"/>
</dbReference>
<dbReference type="EC" id="2.7.11.1" evidence="1"/>
<dbReference type="Gene3D" id="3.30.450.40">
    <property type="match status" value="1"/>
</dbReference>
<dbReference type="Proteomes" id="UP000256541">
    <property type="component" value="Unassembled WGS sequence"/>
</dbReference>
<gene>
    <name evidence="7" type="ORF">B7R22_01045</name>
</gene>
<dbReference type="PANTHER" id="PTHR43671">
    <property type="entry name" value="SERINE/THREONINE-PROTEIN KINASE NEK"/>
    <property type="match status" value="1"/>
</dbReference>
<evidence type="ECO:0000256" key="3">
    <source>
        <dbReference type="ARBA" id="ARBA00022741"/>
    </source>
</evidence>
<evidence type="ECO:0000313" key="8">
    <source>
        <dbReference type="Proteomes" id="UP000256541"/>
    </source>
</evidence>
<keyword evidence="2" id="KW-0808">Transferase</keyword>
<dbReference type="Gene3D" id="1.10.510.10">
    <property type="entry name" value="Transferase(Phosphotransferase) domain 1"/>
    <property type="match status" value="1"/>
</dbReference>
<dbReference type="SMART" id="SM00065">
    <property type="entry name" value="GAF"/>
    <property type="match status" value="1"/>
</dbReference>
<dbReference type="CDD" id="cd14014">
    <property type="entry name" value="STKc_PknB_like"/>
    <property type="match status" value="1"/>
</dbReference>
<accession>A0A3E0W471</accession>
<dbReference type="GO" id="GO:0004674">
    <property type="term" value="F:protein serine/threonine kinase activity"/>
    <property type="evidence" value="ECO:0007669"/>
    <property type="project" value="UniProtKB-EC"/>
</dbReference>
<dbReference type="OrthoDB" id="9762169at2"/>
<dbReference type="Pfam" id="PF01590">
    <property type="entry name" value="GAF"/>
    <property type="match status" value="1"/>
</dbReference>
<reference evidence="7 8" key="1">
    <citation type="submission" date="2017-04" db="EMBL/GenBank/DDBJ databases">
        <title>Comparative genome analysis of Subtercola boreus.</title>
        <authorList>
            <person name="Cho Y.-J."/>
            <person name="Cho A."/>
            <person name="Kim O.-S."/>
            <person name="Lee J.-I."/>
        </authorList>
    </citation>
    <scope>NUCLEOTIDE SEQUENCE [LARGE SCALE GENOMIC DNA]</scope>
    <source>
        <strain evidence="7 8">P27479</strain>
    </source>
</reference>
<dbReference type="SMART" id="SM00220">
    <property type="entry name" value="S_TKc"/>
    <property type="match status" value="1"/>
</dbReference>
<dbReference type="Pfam" id="PF00069">
    <property type="entry name" value="Pkinase"/>
    <property type="match status" value="1"/>
</dbReference>
<dbReference type="GO" id="GO:0005524">
    <property type="term" value="F:ATP binding"/>
    <property type="evidence" value="ECO:0007669"/>
    <property type="project" value="UniProtKB-KW"/>
</dbReference>
<dbReference type="PROSITE" id="PS50011">
    <property type="entry name" value="PROTEIN_KINASE_DOM"/>
    <property type="match status" value="1"/>
</dbReference>
<dbReference type="EMBL" id="NBXB01000004">
    <property type="protein sequence ID" value="RFA17164.1"/>
    <property type="molecule type" value="Genomic_DNA"/>
</dbReference>
<dbReference type="AlphaFoldDB" id="A0A3E0W471"/>
<evidence type="ECO:0000256" key="5">
    <source>
        <dbReference type="ARBA" id="ARBA00022840"/>
    </source>
</evidence>
<proteinExistence type="predicted"/>
<evidence type="ECO:0000256" key="4">
    <source>
        <dbReference type="ARBA" id="ARBA00022777"/>
    </source>
</evidence>
<dbReference type="InterPro" id="IPR050660">
    <property type="entry name" value="NEK_Ser/Thr_kinase"/>
</dbReference>
<sequence length="445" mass="48197">MATVFRARDEVLGRDVAVKLFHNSEVEAGRQEGELAVLAGLDHHALVQLHDAGLDTDDYGRSHRYIVMALVNGSDLHQRIRSAPLSARHIAELGYDMAEALDYIHAHNVVHRDIKPSNILLVDYGDGSTRARAKLTDFGVALADDVERMTKEGATTGTAGYLSPEQASGRPVGPATDVYSLGLVLLECFTQHLEFAGSVVESAMARLSRNPRIPEGLPEHWQQLLAAMTARDPDARPSRHELVALLKMLVIAESGRHRDEELEPLFPAAGSTATPGPVDQPDVLDTLPDEALDRVTAMAARLFSAPISLVSISDHDRVWFKAHYEPDVERVARELDLTMSSVPSAEPVVVEDARSDPRTREHVLVTGPLGMRFYVGVPLKRGDGTVIGTLCVVHFLPGTATAAEIANLQDLAALVVSQLELRQVGLRTTTEIATAMPTGGPRTSA</sequence>
<dbReference type="InterPro" id="IPR000719">
    <property type="entry name" value="Prot_kinase_dom"/>
</dbReference>
<evidence type="ECO:0000256" key="2">
    <source>
        <dbReference type="ARBA" id="ARBA00022679"/>
    </source>
</evidence>
<comment type="caution">
    <text evidence="7">The sequence shown here is derived from an EMBL/GenBank/DDBJ whole genome shotgun (WGS) entry which is preliminary data.</text>
</comment>
<keyword evidence="4" id="KW-0418">Kinase</keyword>
<dbReference type="InterPro" id="IPR029016">
    <property type="entry name" value="GAF-like_dom_sf"/>
</dbReference>
<dbReference type="InterPro" id="IPR008271">
    <property type="entry name" value="Ser/Thr_kinase_AS"/>
</dbReference>
<evidence type="ECO:0000256" key="1">
    <source>
        <dbReference type="ARBA" id="ARBA00012513"/>
    </source>
</evidence>
<keyword evidence="3" id="KW-0547">Nucleotide-binding</keyword>
<protein>
    <recommendedName>
        <fullName evidence="1">non-specific serine/threonine protein kinase</fullName>
        <ecNumber evidence="1">2.7.11.1</ecNumber>
    </recommendedName>
</protein>
<dbReference type="PROSITE" id="PS00108">
    <property type="entry name" value="PROTEIN_KINASE_ST"/>
    <property type="match status" value="1"/>
</dbReference>
<evidence type="ECO:0000259" key="6">
    <source>
        <dbReference type="PROSITE" id="PS50011"/>
    </source>
</evidence>
<organism evidence="7 8">
    <name type="scientific">Subtercola boreus</name>
    <dbReference type="NCBI Taxonomy" id="120213"/>
    <lineage>
        <taxon>Bacteria</taxon>
        <taxon>Bacillati</taxon>
        <taxon>Actinomycetota</taxon>
        <taxon>Actinomycetes</taxon>
        <taxon>Micrococcales</taxon>
        <taxon>Microbacteriaceae</taxon>
        <taxon>Subtercola</taxon>
    </lineage>
</organism>
<dbReference type="Gene3D" id="3.30.200.20">
    <property type="entry name" value="Phosphorylase Kinase, domain 1"/>
    <property type="match status" value="1"/>
</dbReference>
<dbReference type="PANTHER" id="PTHR43671:SF13">
    <property type="entry name" value="SERINE_THREONINE-PROTEIN KINASE NEK2"/>
    <property type="match status" value="1"/>
</dbReference>
<name>A0A3E0W471_9MICO</name>
<dbReference type="InterPro" id="IPR003018">
    <property type="entry name" value="GAF"/>
</dbReference>
<keyword evidence="5" id="KW-0067">ATP-binding</keyword>
<feature type="domain" description="Protein kinase" evidence="6">
    <location>
        <begin position="1"/>
        <end position="249"/>
    </location>
</feature>
<dbReference type="SUPFAM" id="SSF55781">
    <property type="entry name" value="GAF domain-like"/>
    <property type="match status" value="1"/>
</dbReference>